<dbReference type="PANTHER" id="PTHR48034">
    <property type="entry name" value="TRANSFORMER-2 SEX-DETERMINING PROTEIN-RELATED"/>
    <property type="match status" value="1"/>
</dbReference>
<dbReference type="InterPro" id="IPR035979">
    <property type="entry name" value="RBD_domain_sf"/>
</dbReference>
<feature type="domain" description="RRM" evidence="2">
    <location>
        <begin position="15"/>
        <end position="93"/>
    </location>
</feature>
<evidence type="ECO:0000256" key="1">
    <source>
        <dbReference type="PROSITE-ProRule" id="PRU00176"/>
    </source>
</evidence>
<organism evidence="3 4">
    <name type="scientific">Bonamia ostreae</name>
    <dbReference type="NCBI Taxonomy" id="126728"/>
    <lineage>
        <taxon>Eukaryota</taxon>
        <taxon>Sar</taxon>
        <taxon>Rhizaria</taxon>
        <taxon>Endomyxa</taxon>
        <taxon>Ascetosporea</taxon>
        <taxon>Haplosporida</taxon>
        <taxon>Bonamia</taxon>
    </lineage>
</organism>
<keyword evidence="4" id="KW-1185">Reference proteome</keyword>
<dbReference type="InterPro" id="IPR012677">
    <property type="entry name" value="Nucleotide-bd_a/b_plait_sf"/>
</dbReference>
<comment type="caution">
    <text evidence="3">The sequence shown here is derived from an EMBL/GenBank/DDBJ whole genome shotgun (WGS) entry which is preliminary data.</text>
</comment>
<dbReference type="EMBL" id="JBDODL010000584">
    <property type="protein sequence ID" value="MES1920281.1"/>
    <property type="molecule type" value="Genomic_DNA"/>
</dbReference>
<dbReference type="Pfam" id="PF00076">
    <property type="entry name" value="RRM_1"/>
    <property type="match status" value="1"/>
</dbReference>
<dbReference type="SMART" id="SM00360">
    <property type="entry name" value="RRM"/>
    <property type="match status" value="1"/>
</dbReference>
<dbReference type="InterPro" id="IPR050441">
    <property type="entry name" value="RBM"/>
</dbReference>
<protein>
    <submittedName>
        <fullName evidence="3">Serine/arginine-rich splicing factor 12</fullName>
    </submittedName>
</protein>
<evidence type="ECO:0000313" key="3">
    <source>
        <dbReference type="EMBL" id="MES1920281.1"/>
    </source>
</evidence>
<evidence type="ECO:0000259" key="2">
    <source>
        <dbReference type="PROSITE" id="PS50102"/>
    </source>
</evidence>
<keyword evidence="1" id="KW-0694">RNA-binding</keyword>
<gene>
    <name evidence="3" type="primary">SRSF12</name>
    <name evidence="3" type="ORF">MHBO_001967</name>
</gene>
<accession>A0ABV2AKT4</accession>
<dbReference type="SUPFAM" id="SSF54928">
    <property type="entry name" value="RNA-binding domain, RBD"/>
    <property type="match status" value="1"/>
</dbReference>
<evidence type="ECO:0000313" key="4">
    <source>
        <dbReference type="Proteomes" id="UP001439008"/>
    </source>
</evidence>
<dbReference type="PROSITE" id="PS50102">
    <property type="entry name" value="RRM"/>
    <property type="match status" value="1"/>
</dbReference>
<dbReference type="Proteomes" id="UP001439008">
    <property type="component" value="Unassembled WGS sequence"/>
</dbReference>
<dbReference type="Gene3D" id="3.30.70.330">
    <property type="match status" value="1"/>
</dbReference>
<reference evidence="3 4" key="1">
    <citation type="journal article" date="2024" name="BMC Biol.">
        <title>Comparative genomics of Ascetosporea gives new insight into the evolutionary basis for animal parasitism in Rhizaria.</title>
        <authorList>
            <person name="Hiltunen Thoren M."/>
            <person name="Onut-Brannstrom I."/>
            <person name="Alfjorden A."/>
            <person name="Peckova H."/>
            <person name="Swords F."/>
            <person name="Hooper C."/>
            <person name="Holzer A.S."/>
            <person name="Bass D."/>
            <person name="Burki F."/>
        </authorList>
    </citation>
    <scope>NUCLEOTIDE SEQUENCE [LARGE SCALE GENOMIC DNA]</scope>
    <source>
        <strain evidence="3">20-A016</strain>
    </source>
</reference>
<name>A0ABV2AKT4_9EUKA</name>
<dbReference type="InterPro" id="IPR000504">
    <property type="entry name" value="RRM_dom"/>
</dbReference>
<proteinExistence type="predicted"/>
<sequence length="123" mass="13874">MQKSSKSNGKMAVSKTLFIKNISHKTNMKTIRDIFLPFGTLLDIHVPVHYGTNKPRGFCYVEFCNKKSAIRAKKAVDGLKINGKRLKIVFSKSTRKTSSHYSKDGNFERIVAAIEDFSSDDSK</sequence>
<dbReference type="CDD" id="cd00590">
    <property type="entry name" value="RRM_SF"/>
    <property type="match status" value="1"/>
</dbReference>